<dbReference type="GeneID" id="63834645"/>
<reference evidence="2" key="1">
    <citation type="journal article" date="2020" name="Phytopathology">
        <title>Genome sequence of the chestnut blight fungus Cryphonectria parasitica EP155: A fundamental resource for an archetypical invasive plant pathogen.</title>
        <authorList>
            <person name="Crouch J.A."/>
            <person name="Dawe A."/>
            <person name="Aerts A."/>
            <person name="Barry K."/>
            <person name="Churchill A.C.L."/>
            <person name="Grimwood J."/>
            <person name="Hillman B."/>
            <person name="Milgroom M.G."/>
            <person name="Pangilinan J."/>
            <person name="Smith M."/>
            <person name="Salamov A."/>
            <person name="Schmutz J."/>
            <person name="Yadav J."/>
            <person name="Grigoriev I.V."/>
            <person name="Nuss D."/>
        </authorList>
    </citation>
    <scope>NUCLEOTIDE SEQUENCE</scope>
    <source>
        <strain evidence="2">EP155</strain>
    </source>
</reference>
<name>A0A9P5CMY8_CRYP1</name>
<dbReference type="EMBL" id="MU032349">
    <property type="protein sequence ID" value="KAF3763581.1"/>
    <property type="molecule type" value="Genomic_DNA"/>
</dbReference>
<sequence length="278" mass="31446">MGPQDPRLGPGSEQDVGQSLIQGHLPKIWGPEDGSSIEKRHRIFKPMTAVLYPKAPKRPLSDQERALRQQKGISDNYEGNPENPKNQSANIPNEENCALFLTNLPARCSYQTLLRAIAQHRMGRVWSTYINSPLGEEQHEHQQRQAQDPSPAHHYGASIRGDFRVGGRRIHAKWNRHRTAAQSYENPTSRVVVISGPAAIVDRQWLGDLFDQYFEYQTEEVLVLAEGNGWRTLEWRFGSMRAQAHSAHQLLRSLYPGVVTVKWAVDPCAGYLKLLGEV</sequence>
<protein>
    <submittedName>
        <fullName evidence="2">Uncharacterized protein</fullName>
    </submittedName>
</protein>
<evidence type="ECO:0000256" key="1">
    <source>
        <dbReference type="SAM" id="MobiDB-lite"/>
    </source>
</evidence>
<gene>
    <name evidence="2" type="ORF">M406DRAFT_262487</name>
</gene>
<keyword evidence="3" id="KW-1185">Reference proteome</keyword>
<proteinExistence type="predicted"/>
<organism evidence="2 3">
    <name type="scientific">Cryphonectria parasitica (strain ATCC 38755 / EP155)</name>
    <dbReference type="NCBI Taxonomy" id="660469"/>
    <lineage>
        <taxon>Eukaryota</taxon>
        <taxon>Fungi</taxon>
        <taxon>Dikarya</taxon>
        <taxon>Ascomycota</taxon>
        <taxon>Pezizomycotina</taxon>
        <taxon>Sordariomycetes</taxon>
        <taxon>Sordariomycetidae</taxon>
        <taxon>Diaporthales</taxon>
        <taxon>Cryphonectriaceae</taxon>
        <taxon>Cryphonectria-Endothia species complex</taxon>
        <taxon>Cryphonectria</taxon>
    </lineage>
</organism>
<feature type="region of interest" description="Disordered" evidence="1">
    <location>
        <begin position="53"/>
        <end position="91"/>
    </location>
</feature>
<accession>A0A9P5CMY8</accession>
<dbReference type="RefSeq" id="XP_040774542.1">
    <property type="nucleotide sequence ID" value="XM_040917516.1"/>
</dbReference>
<comment type="caution">
    <text evidence="2">The sequence shown here is derived from an EMBL/GenBank/DDBJ whole genome shotgun (WGS) entry which is preliminary data.</text>
</comment>
<evidence type="ECO:0000313" key="3">
    <source>
        <dbReference type="Proteomes" id="UP000803844"/>
    </source>
</evidence>
<dbReference type="OrthoDB" id="5241026at2759"/>
<feature type="region of interest" description="Disordered" evidence="1">
    <location>
        <begin position="1"/>
        <end position="34"/>
    </location>
</feature>
<dbReference type="AlphaFoldDB" id="A0A9P5CMY8"/>
<evidence type="ECO:0000313" key="2">
    <source>
        <dbReference type="EMBL" id="KAF3763581.1"/>
    </source>
</evidence>
<dbReference type="Proteomes" id="UP000803844">
    <property type="component" value="Unassembled WGS sequence"/>
</dbReference>
<feature type="region of interest" description="Disordered" evidence="1">
    <location>
        <begin position="136"/>
        <end position="158"/>
    </location>
</feature>